<keyword evidence="3 5" id="KW-0863">Zinc-finger</keyword>
<reference evidence="8 9" key="1">
    <citation type="submission" date="2022-11" db="EMBL/GenBank/DDBJ databases">
        <title>Mucor velutinosus strain NIH1002 WGS.</title>
        <authorList>
            <person name="Subramanian P."/>
            <person name="Mullikin J.C."/>
            <person name="Segre J.A."/>
            <person name="Zelazny A.M."/>
        </authorList>
    </citation>
    <scope>NUCLEOTIDE SEQUENCE [LARGE SCALE GENOMIC DNA]</scope>
    <source>
        <strain evidence="8 9">NIH1002</strain>
    </source>
</reference>
<feature type="region of interest" description="Disordered" evidence="6">
    <location>
        <begin position="46"/>
        <end position="142"/>
    </location>
</feature>
<dbReference type="InterPro" id="IPR045877">
    <property type="entry name" value="ZFP36-like"/>
</dbReference>
<comment type="caution">
    <text evidence="8">The sequence shown here is derived from an EMBL/GenBank/DDBJ whole genome shotgun (WGS) entry which is preliminary data.</text>
</comment>
<accession>A0AAN7DIV6</accession>
<feature type="compositionally biased region" description="Basic residues" evidence="6">
    <location>
        <begin position="116"/>
        <end position="125"/>
    </location>
</feature>
<evidence type="ECO:0000256" key="3">
    <source>
        <dbReference type="ARBA" id="ARBA00022771"/>
    </source>
</evidence>
<dbReference type="GeneID" id="89944273"/>
<evidence type="ECO:0000256" key="4">
    <source>
        <dbReference type="ARBA" id="ARBA00022833"/>
    </source>
</evidence>
<dbReference type="PANTHER" id="PTHR12547">
    <property type="entry name" value="CCCH ZINC FINGER/TIS11-RELATED"/>
    <property type="match status" value="1"/>
</dbReference>
<evidence type="ECO:0000256" key="1">
    <source>
        <dbReference type="ARBA" id="ARBA00022723"/>
    </source>
</evidence>
<dbReference type="EMBL" id="JASEJX010000013">
    <property type="protein sequence ID" value="KAK4517239.1"/>
    <property type="molecule type" value="Genomic_DNA"/>
</dbReference>
<dbReference type="SMART" id="SM00356">
    <property type="entry name" value="ZnF_C3H1"/>
    <property type="match status" value="2"/>
</dbReference>
<protein>
    <submittedName>
        <fullName evidence="8">Very-long-chain (3R)-3-hydroxyacyl-CoA dehydratase</fullName>
        <ecNumber evidence="8">4.2.1.134</ecNumber>
    </submittedName>
</protein>
<dbReference type="Proteomes" id="UP001304243">
    <property type="component" value="Unassembled WGS sequence"/>
</dbReference>
<dbReference type="Gene3D" id="4.10.1000.10">
    <property type="entry name" value="Zinc finger, CCCH-type"/>
    <property type="match status" value="2"/>
</dbReference>
<dbReference type="InterPro" id="IPR000571">
    <property type="entry name" value="Znf_CCCH"/>
</dbReference>
<feature type="zinc finger region" description="C3H1-type" evidence="5">
    <location>
        <begin position="148"/>
        <end position="176"/>
    </location>
</feature>
<feature type="domain" description="C3H1-type" evidence="7">
    <location>
        <begin position="148"/>
        <end position="176"/>
    </location>
</feature>
<dbReference type="FunFam" id="4.10.1000.10:FF:000002">
    <property type="entry name" value="Zinc finger protein 36, C3H1 type-like 1"/>
    <property type="match status" value="1"/>
</dbReference>
<keyword evidence="9" id="KW-1185">Reference proteome</keyword>
<keyword evidence="1 5" id="KW-0479">Metal-binding</keyword>
<keyword evidence="2" id="KW-0677">Repeat</keyword>
<evidence type="ECO:0000313" key="8">
    <source>
        <dbReference type="EMBL" id="KAK4517239.1"/>
    </source>
</evidence>
<evidence type="ECO:0000313" key="9">
    <source>
        <dbReference type="Proteomes" id="UP001304243"/>
    </source>
</evidence>
<evidence type="ECO:0000256" key="2">
    <source>
        <dbReference type="ARBA" id="ARBA00022737"/>
    </source>
</evidence>
<feature type="compositionally biased region" description="Low complexity" evidence="6">
    <location>
        <begin position="50"/>
        <end position="60"/>
    </location>
</feature>
<dbReference type="Pfam" id="PF00642">
    <property type="entry name" value="zf-CCCH"/>
    <property type="match status" value="2"/>
</dbReference>
<organism evidence="8 9">
    <name type="scientific">Mucor velutinosus</name>
    <dbReference type="NCBI Taxonomy" id="708070"/>
    <lineage>
        <taxon>Eukaryota</taxon>
        <taxon>Fungi</taxon>
        <taxon>Fungi incertae sedis</taxon>
        <taxon>Mucoromycota</taxon>
        <taxon>Mucoromycotina</taxon>
        <taxon>Mucoromycetes</taxon>
        <taxon>Mucorales</taxon>
        <taxon>Mucorineae</taxon>
        <taxon>Mucoraceae</taxon>
        <taxon>Mucor</taxon>
    </lineage>
</organism>
<dbReference type="AlphaFoldDB" id="A0AAN7DIV6"/>
<dbReference type="GO" id="GO:0003729">
    <property type="term" value="F:mRNA binding"/>
    <property type="evidence" value="ECO:0007669"/>
    <property type="project" value="InterPro"/>
</dbReference>
<dbReference type="GO" id="GO:0102158">
    <property type="term" value="F:very-long-chain (3R)-3-hydroxyacyl-CoA dehydratase activity"/>
    <property type="evidence" value="ECO:0007669"/>
    <property type="project" value="UniProtKB-EC"/>
</dbReference>
<name>A0AAN7DIV6_9FUNG</name>
<feature type="domain" description="C3H1-type" evidence="7">
    <location>
        <begin position="186"/>
        <end position="214"/>
    </location>
</feature>
<evidence type="ECO:0000256" key="6">
    <source>
        <dbReference type="SAM" id="MobiDB-lite"/>
    </source>
</evidence>
<dbReference type="FunFam" id="4.10.1000.10:FF:000001">
    <property type="entry name" value="zinc finger CCCH domain-containing protein 15-like"/>
    <property type="match status" value="1"/>
</dbReference>
<feature type="compositionally biased region" description="Polar residues" evidence="6">
    <location>
        <begin position="71"/>
        <end position="80"/>
    </location>
</feature>
<evidence type="ECO:0000259" key="7">
    <source>
        <dbReference type="PROSITE" id="PS50103"/>
    </source>
</evidence>
<feature type="zinc finger region" description="C3H1-type" evidence="5">
    <location>
        <begin position="186"/>
        <end position="214"/>
    </location>
</feature>
<proteinExistence type="predicted"/>
<dbReference type="InterPro" id="IPR036855">
    <property type="entry name" value="Znf_CCCH_sf"/>
</dbReference>
<dbReference type="SUPFAM" id="SSF90229">
    <property type="entry name" value="CCCH zinc finger"/>
    <property type="match status" value="2"/>
</dbReference>
<dbReference type="EC" id="4.2.1.134" evidence="8"/>
<keyword evidence="8" id="KW-0456">Lyase</keyword>
<feature type="compositionally biased region" description="Basic and acidic residues" evidence="6">
    <location>
        <begin position="95"/>
        <end position="106"/>
    </location>
</feature>
<dbReference type="RefSeq" id="XP_064683905.1">
    <property type="nucleotide sequence ID" value="XM_064819985.1"/>
</dbReference>
<dbReference type="GO" id="GO:0008270">
    <property type="term" value="F:zinc ion binding"/>
    <property type="evidence" value="ECO:0007669"/>
    <property type="project" value="UniProtKB-KW"/>
</dbReference>
<keyword evidence="4 5" id="KW-0862">Zinc</keyword>
<dbReference type="PROSITE" id="PS50103">
    <property type="entry name" value="ZF_C3H1"/>
    <property type="match status" value="2"/>
</dbReference>
<evidence type="ECO:0000256" key="5">
    <source>
        <dbReference type="PROSITE-ProRule" id="PRU00723"/>
    </source>
</evidence>
<dbReference type="PANTHER" id="PTHR12547:SF18">
    <property type="entry name" value="PROTEIN TIS11"/>
    <property type="match status" value="1"/>
</dbReference>
<sequence length="390" mass="45297">MNNPHIMSVSPRTAFGLHFTKEHQISNSYEEIDERLFDNYLEISGRKNSKSSSFGSSDASPCLSEEDSDSSHCQYKQSSVRGDRKTMKFSNNNQKKRETKNYKKEEFDSDNESIRSSKKLPKSINKKSLVSTSSNCNQDESDKKQKSLYKTELCRNWEETNHCRYGMKCQYAHGAADLREIDRHPKYKTQKCRTFHQTGACPYGARCTFRHFNLPGDALEMKNLEKEEEEKRQKDEAAAVAAAAEKIKHKKQEFANMKQEERSSVFSAENKKVLQQNWFLDSNNISPLSGLESNGLSRRNMMINQFNNSFDPEDSLLPSNAESLLPHQLLFDLESPEEEEQHQPARCPLRNYVNLPSFSNFQVPHHLPPQHQQHHQQQQECKAFFRPWLF</sequence>
<gene>
    <name evidence="8" type="ORF">ATC70_000571</name>
</gene>
<feature type="compositionally biased region" description="Polar residues" evidence="6">
    <location>
        <begin position="126"/>
        <end position="138"/>
    </location>
</feature>